<comment type="caution">
    <text evidence="2">The sequence shown here is derived from an EMBL/GenBank/DDBJ whole genome shotgun (WGS) entry which is preliminary data.</text>
</comment>
<reference evidence="3" key="1">
    <citation type="submission" date="2016-06" db="EMBL/GenBank/DDBJ databases">
        <title>Parallel loss of symbiosis genes in relatives of nitrogen-fixing non-legume Parasponia.</title>
        <authorList>
            <person name="Van Velzen R."/>
            <person name="Holmer R."/>
            <person name="Bu F."/>
            <person name="Rutten L."/>
            <person name="Van Zeijl A."/>
            <person name="Liu W."/>
            <person name="Santuari L."/>
            <person name="Cao Q."/>
            <person name="Sharma T."/>
            <person name="Shen D."/>
            <person name="Roswanjaya Y."/>
            <person name="Wardhani T."/>
            <person name="Kalhor M.S."/>
            <person name="Jansen J."/>
            <person name="Van den Hoogen J."/>
            <person name="Gungor B."/>
            <person name="Hartog M."/>
            <person name="Hontelez J."/>
            <person name="Verver J."/>
            <person name="Yang W.-C."/>
            <person name="Schijlen E."/>
            <person name="Repin R."/>
            <person name="Schilthuizen M."/>
            <person name="Schranz E."/>
            <person name="Heidstra R."/>
            <person name="Miyata K."/>
            <person name="Fedorova E."/>
            <person name="Kohlen W."/>
            <person name="Bisseling T."/>
            <person name="Smit S."/>
            <person name="Geurts R."/>
        </authorList>
    </citation>
    <scope>NUCLEOTIDE SEQUENCE [LARGE SCALE GENOMIC DNA]</scope>
    <source>
        <strain evidence="3">cv. WU1-14</strain>
    </source>
</reference>
<feature type="compositionally biased region" description="Basic and acidic residues" evidence="1">
    <location>
        <begin position="49"/>
        <end position="73"/>
    </location>
</feature>
<sequence length="73" mass="8242">MSANHSDNCFRLRRGVKEDVFDVAGAVVDDKLGEFYGFEFEGGDEADGFDTRKEGSMAQEREGDWFRGELGER</sequence>
<dbReference type="AlphaFoldDB" id="A0A2P5C561"/>
<organism evidence="2 3">
    <name type="scientific">Parasponia andersonii</name>
    <name type="common">Sponia andersonii</name>
    <dbReference type="NCBI Taxonomy" id="3476"/>
    <lineage>
        <taxon>Eukaryota</taxon>
        <taxon>Viridiplantae</taxon>
        <taxon>Streptophyta</taxon>
        <taxon>Embryophyta</taxon>
        <taxon>Tracheophyta</taxon>
        <taxon>Spermatophyta</taxon>
        <taxon>Magnoliopsida</taxon>
        <taxon>eudicotyledons</taxon>
        <taxon>Gunneridae</taxon>
        <taxon>Pentapetalae</taxon>
        <taxon>rosids</taxon>
        <taxon>fabids</taxon>
        <taxon>Rosales</taxon>
        <taxon>Cannabaceae</taxon>
        <taxon>Parasponia</taxon>
    </lineage>
</organism>
<proteinExistence type="predicted"/>
<dbReference type="Proteomes" id="UP000237105">
    <property type="component" value="Unassembled WGS sequence"/>
</dbReference>
<accession>A0A2P5C561</accession>
<dbReference type="EMBL" id="JXTB01000174">
    <property type="protein sequence ID" value="PON56161.1"/>
    <property type="molecule type" value="Genomic_DNA"/>
</dbReference>
<name>A0A2P5C561_PARAD</name>
<keyword evidence="3" id="KW-1185">Reference proteome</keyword>
<protein>
    <submittedName>
        <fullName evidence="2">Uncharacterized protein</fullName>
    </submittedName>
</protein>
<evidence type="ECO:0000256" key="1">
    <source>
        <dbReference type="SAM" id="MobiDB-lite"/>
    </source>
</evidence>
<evidence type="ECO:0000313" key="3">
    <source>
        <dbReference type="Proteomes" id="UP000237105"/>
    </source>
</evidence>
<evidence type="ECO:0000313" key="2">
    <source>
        <dbReference type="EMBL" id="PON56161.1"/>
    </source>
</evidence>
<gene>
    <name evidence="2" type="ORF">PanWU01x14_183700</name>
</gene>
<feature type="region of interest" description="Disordered" evidence="1">
    <location>
        <begin position="46"/>
        <end position="73"/>
    </location>
</feature>